<dbReference type="Proteomes" id="UP001556118">
    <property type="component" value="Unassembled WGS sequence"/>
</dbReference>
<comment type="caution">
    <text evidence="1">The sequence shown here is derived from an EMBL/GenBank/DDBJ whole genome shotgun (WGS) entry which is preliminary data.</text>
</comment>
<gene>
    <name evidence="1" type="ORF">ABUH87_09855</name>
</gene>
<accession>A0ABV3RDA7</accession>
<evidence type="ECO:0000313" key="1">
    <source>
        <dbReference type="EMBL" id="MEW9855470.1"/>
    </source>
</evidence>
<evidence type="ECO:0000313" key="2">
    <source>
        <dbReference type="Proteomes" id="UP001556118"/>
    </source>
</evidence>
<reference evidence="1 2" key="1">
    <citation type="submission" date="2024-06" db="EMBL/GenBank/DDBJ databases">
        <title>Novosphingobium rhizovicinus M1R2S20.</title>
        <authorList>
            <person name="Sun J.-Q."/>
        </authorList>
    </citation>
    <scope>NUCLEOTIDE SEQUENCE [LARGE SCALE GENOMIC DNA]</scope>
    <source>
        <strain evidence="1 2">M1R2S20</strain>
    </source>
</reference>
<dbReference type="RefSeq" id="WP_367773051.1">
    <property type="nucleotide sequence ID" value="NZ_JBFNXR010000033.1"/>
</dbReference>
<sequence length="65" mass="7354">MMRSVRKGLFRTHVPGIGECARVDMRAGDAAPYLDREMYSILGFEPAYDTLPRYERADGGRRAFG</sequence>
<protein>
    <submittedName>
        <fullName evidence="1">Uncharacterized protein</fullName>
    </submittedName>
</protein>
<dbReference type="EMBL" id="JBFNXR010000033">
    <property type="protein sequence ID" value="MEW9855470.1"/>
    <property type="molecule type" value="Genomic_DNA"/>
</dbReference>
<keyword evidence="2" id="KW-1185">Reference proteome</keyword>
<proteinExistence type="predicted"/>
<organism evidence="1 2">
    <name type="scientific">Novosphingobium rhizovicinum</name>
    <dbReference type="NCBI Taxonomy" id="3228928"/>
    <lineage>
        <taxon>Bacteria</taxon>
        <taxon>Pseudomonadati</taxon>
        <taxon>Pseudomonadota</taxon>
        <taxon>Alphaproteobacteria</taxon>
        <taxon>Sphingomonadales</taxon>
        <taxon>Sphingomonadaceae</taxon>
        <taxon>Novosphingobium</taxon>
    </lineage>
</organism>
<name>A0ABV3RDA7_9SPHN</name>